<accession>A0A7K6QQT8</accession>
<gene>
    <name evidence="20" type="primary">Acaa1b</name>
    <name evidence="20" type="ORF">CLIRUF_R10837</name>
</gene>
<evidence type="ECO:0000256" key="3">
    <source>
        <dbReference type="ARBA" id="ARBA00010982"/>
    </source>
</evidence>
<dbReference type="FunFam" id="3.40.47.10:FF:000035">
    <property type="entry name" value="3-ketoacyl-CoA thiolase A, peroxisomal"/>
    <property type="match status" value="1"/>
</dbReference>
<evidence type="ECO:0000313" key="20">
    <source>
        <dbReference type="EMBL" id="NWW76126.1"/>
    </source>
</evidence>
<dbReference type="GO" id="GO:0010124">
    <property type="term" value="P:phenylacetate catabolic process"/>
    <property type="evidence" value="ECO:0007669"/>
    <property type="project" value="TreeGrafter"/>
</dbReference>
<comment type="catalytic activity">
    <reaction evidence="11">
        <text>2 acetyl-CoA = acetoacetyl-CoA + CoA</text>
        <dbReference type="Rhea" id="RHEA:21036"/>
        <dbReference type="ChEBI" id="CHEBI:57286"/>
        <dbReference type="ChEBI" id="CHEBI:57287"/>
        <dbReference type="ChEBI" id="CHEBI:57288"/>
        <dbReference type="EC" id="2.3.1.9"/>
    </reaction>
    <physiologicalReaction direction="right-to-left" evidence="11">
        <dbReference type="Rhea" id="RHEA:21038"/>
    </physiologicalReaction>
</comment>
<evidence type="ECO:0000256" key="2">
    <source>
        <dbReference type="ARBA" id="ARBA00004846"/>
    </source>
</evidence>
<dbReference type="CDD" id="cd00751">
    <property type="entry name" value="thiolase"/>
    <property type="match status" value="1"/>
</dbReference>
<evidence type="ECO:0000313" key="21">
    <source>
        <dbReference type="Proteomes" id="UP000580879"/>
    </source>
</evidence>
<dbReference type="SUPFAM" id="SSF53901">
    <property type="entry name" value="Thiolase-like"/>
    <property type="match status" value="2"/>
</dbReference>
<evidence type="ECO:0000256" key="16">
    <source>
        <dbReference type="PIRSR" id="PIRSR000429-1"/>
    </source>
</evidence>
<dbReference type="Gene3D" id="3.40.47.10">
    <property type="match status" value="1"/>
</dbReference>
<dbReference type="GO" id="GO:0006635">
    <property type="term" value="P:fatty acid beta-oxidation"/>
    <property type="evidence" value="ECO:0007669"/>
    <property type="project" value="TreeGrafter"/>
</dbReference>
<dbReference type="InterPro" id="IPR050215">
    <property type="entry name" value="Thiolase-like_sf_Thiolase"/>
</dbReference>
<dbReference type="PANTHER" id="PTHR43853">
    <property type="entry name" value="3-KETOACYL-COA THIOLASE, PEROXISOMAL"/>
    <property type="match status" value="1"/>
</dbReference>
<keyword evidence="4 17" id="KW-0808">Transferase</keyword>
<comment type="catalytic activity">
    <reaction evidence="14">
        <text>an acyl-CoA + acetyl-CoA = a 3-oxoacyl-CoA + CoA</text>
        <dbReference type="Rhea" id="RHEA:21564"/>
        <dbReference type="ChEBI" id="CHEBI:57287"/>
        <dbReference type="ChEBI" id="CHEBI:57288"/>
        <dbReference type="ChEBI" id="CHEBI:58342"/>
        <dbReference type="ChEBI" id="CHEBI:90726"/>
        <dbReference type="EC" id="2.3.1.16"/>
    </reaction>
    <physiologicalReaction direction="right-to-left" evidence="14">
        <dbReference type="Rhea" id="RHEA:21566"/>
    </physiologicalReaction>
</comment>
<dbReference type="OrthoDB" id="5404651at2759"/>
<dbReference type="NCBIfam" id="TIGR01930">
    <property type="entry name" value="AcCoA-C-Actrans"/>
    <property type="match status" value="1"/>
</dbReference>
<comment type="catalytic activity">
    <reaction evidence="13">
        <text>hexanoyl-CoA + acetyl-CoA = 3-oxooctanoyl-CoA + CoA</text>
        <dbReference type="Rhea" id="RHEA:31203"/>
        <dbReference type="ChEBI" id="CHEBI:57287"/>
        <dbReference type="ChEBI" id="CHEBI:57288"/>
        <dbReference type="ChEBI" id="CHEBI:62619"/>
        <dbReference type="ChEBI" id="CHEBI:62620"/>
    </reaction>
    <physiologicalReaction direction="right-to-left" evidence="13">
        <dbReference type="Rhea" id="RHEA:31205"/>
    </physiologicalReaction>
</comment>
<comment type="caution">
    <text evidence="20">The sequence shown here is derived from an EMBL/GenBank/DDBJ whole genome shotgun (WGS) entry which is preliminary data.</text>
</comment>
<dbReference type="PROSITE" id="PS00737">
    <property type="entry name" value="THIOLASE_2"/>
    <property type="match status" value="1"/>
</dbReference>
<organism evidence="20 21">
    <name type="scientific">Climacteris rufus</name>
    <name type="common">rufous treecreeper</name>
    <dbReference type="NCBI Taxonomy" id="47695"/>
    <lineage>
        <taxon>Eukaryota</taxon>
        <taxon>Metazoa</taxon>
        <taxon>Chordata</taxon>
        <taxon>Craniata</taxon>
        <taxon>Vertebrata</taxon>
        <taxon>Euteleostomi</taxon>
        <taxon>Archelosauria</taxon>
        <taxon>Archosauria</taxon>
        <taxon>Dinosauria</taxon>
        <taxon>Saurischia</taxon>
        <taxon>Theropoda</taxon>
        <taxon>Coelurosauria</taxon>
        <taxon>Aves</taxon>
        <taxon>Neognathae</taxon>
        <taxon>Neoaves</taxon>
        <taxon>Telluraves</taxon>
        <taxon>Australaves</taxon>
        <taxon>Passeriformes</taxon>
        <taxon>Climacteridae</taxon>
        <taxon>Climacteris</taxon>
    </lineage>
</organism>
<evidence type="ECO:0000256" key="7">
    <source>
        <dbReference type="ARBA" id="ARBA00023098"/>
    </source>
</evidence>
<dbReference type="Pfam" id="PF00108">
    <property type="entry name" value="Thiolase_N"/>
    <property type="match status" value="1"/>
</dbReference>
<evidence type="ECO:0000256" key="11">
    <source>
        <dbReference type="ARBA" id="ARBA00037000"/>
    </source>
</evidence>
<name>A0A7K6QQT8_9PASS</name>
<proteinExistence type="inferred from homology"/>
<dbReference type="AlphaFoldDB" id="A0A7K6QQT8"/>
<sequence>LRCRDKMAAAARRAQLVLGHLTGAAPGPGASPKAEPCAGGPPLAASPDDVVVVHGRRTPIGRARRGGFKDTTPDELLAAVMTAVLQDVNLRPEALGDICVGNVLQPGAGALIARVAQFLSGIPETVPCCSVNRQCSSGLQAIINIAGGLNGAIQIFLVLSVETMSLRKANNPGDISSSMMDNSKARDCLIPMGITSENVAEKFGVSRKKQDAFALASQQKAAKAQQMGLFKAEIVPVKTTVVDDGGNQKAITVQQDEGIRPSTTLEGLAKLKPAFKEDGSTTAGNASQVSDGAAAVLLARRSRAAQLGLPVLGVLRSFAVVGVPPDVMGIGPAYAIPAAVQKAGLTLNDIDIYEINEAFASQAVYCVEKLGIPMEKVNPLGGAIALGHPLGCTGARQVVTLLHELKRRGRRAYGVVSMCIGTGMGAAAVFEYPGP</sequence>
<dbReference type="InterPro" id="IPR020617">
    <property type="entry name" value="Thiolase_C"/>
</dbReference>
<dbReference type="GO" id="GO:0050633">
    <property type="term" value="F:acetyl-CoA C-myristoyltransferase activity"/>
    <property type="evidence" value="ECO:0007669"/>
    <property type="project" value="UniProtKB-EC"/>
</dbReference>
<dbReference type="PROSITE" id="PS00098">
    <property type="entry name" value="THIOLASE_1"/>
    <property type="match status" value="1"/>
</dbReference>
<evidence type="ECO:0000256" key="5">
    <source>
        <dbReference type="ARBA" id="ARBA00022832"/>
    </source>
</evidence>
<feature type="domain" description="Thiolase N-terminal" evidence="18">
    <location>
        <begin position="50"/>
        <end position="301"/>
    </location>
</feature>
<dbReference type="InterPro" id="IPR002155">
    <property type="entry name" value="Thiolase"/>
</dbReference>
<evidence type="ECO:0000256" key="4">
    <source>
        <dbReference type="ARBA" id="ARBA00022679"/>
    </source>
</evidence>
<evidence type="ECO:0000256" key="17">
    <source>
        <dbReference type="RuleBase" id="RU003557"/>
    </source>
</evidence>
<comment type="subcellular location">
    <subcellularLocation>
        <location evidence="1">Peroxisome</location>
    </subcellularLocation>
</comment>
<dbReference type="GO" id="GO:0005777">
    <property type="term" value="C:peroxisome"/>
    <property type="evidence" value="ECO:0007669"/>
    <property type="project" value="UniProtKB-SubCell"/>
</dbReference>
<comment type="catalytic activity">
    <reaction evidence="10">
        <text>3-oxo-(6Z,9Z,12Z,15Z,18Z,21Z)-tetracosahexaenoyl-CoA + CoA = (4Z,7Z,10Z,13Z,16Z,19Z)-docosahexaenoyl-CoA + acetyl-CoA</text>
        <dbReference type="Rhea" id="RHEA:39131"/>
        <dbReference type="ChEBI" id="CHEBI:57287"/>
        <dbReference type="ChEBI" id="CHEBI:57288"/>
        <dbReference type="ChEBI" id="CHEBI:74298"/>
        <dbReference type="ChEBI" id="CHEBI:74304"/>
    </reaction>
    <physiologicalReaction direction="left-to-right" evidence="10">
        <dbReference type="Rhea" id="RHEA:39132"/>
    </physiologicalReaction>
</comment>
<feature type="non-terminal residue" evidence="20">
    <location>
        <position position="1"/>
    </location>
</feature>
<feature type="domain" description="Thiolase C-terminal" evidence="19">
    <location>
        <begin position="310"/>
        <end position="431"/>
    </location>
</feature>
<reference evidence="20 21" key="1">
    <citation type="submission" date="2019-09" db="EMBL/GenBank/DDBJ databases">
        <title>Bird 10,000 Genomes (B10K) Project - Family phase.</title>
        <authorList>
            <person name="Zhang G."/>
        </authorList>
    </citation>
    <scope>NUCLEOTIDE SEQUENCE [LARGE SCALE GENOMIC DNA]</scope>
    <source>
        <strain evidence="20">B10K-DU-029-53</strain>
    </source>
</reference>
<keyword evidence="5" id="KW-0276">Fatty acid metabolism</keyword>
<comment type="catalytic activity">
    <reaction evidence="12">
        <text>tetradecanoyl-CoA + acetyl-CoA = 3-oxohexadecanoyl-CoA + CoA</text>
        <dbReference type="Rhea" id="RHEA:18161"/>
        <dbReference type="ChEBI" id="CHEBI:57287"/>
        <dbReference type="ChEBI" id="CHEBI:57288"/>
        <dbReference type="ChEBI" id="CHEBI:57349"/>
        <dbReference type="ChEBI" id="CHEBI:57385"/>
        <dbReference type="EC" id="2.3.1.155"/>
    </reaction>
    <physiologicalReaction direction="right-to-left" evidence="12">
        <dbReference type="Rhea" id="RHEA:18163"/>
    </physiologicalReaction>
</comment>
<dbReference type="InterPro" id="IPR020615">
    <property type="entry name" value="Thiolase_acyl_enz_int_AS"/>
</dbReference>
<keyword evidence="21" id="KW-1185">Reference proteome</keyword>
<keyword evidence="9 17" id="KW-0012">Acyltransferase</keyword>
<evidence type="ECO:0000256" key="9">
    <source>
        <dbReference type="ARBA" id="ARBA00023315"/>
    </source>
</evidence>
<evidence type="ECO:0000259" key="19">
    <source>
        <dbReference type="Pfam" id="PF02803"/>
    </source>
</evidence>
<feature type="active site" description="Acyl-thioester intermediate" evidence="16">
    <location>
        <position position="135"/>
    </location>
</feature>
<dbReference type="Pfam" id="PF02803">
    <property type="entry name" value="Thiolase_C"/>
    <property type="match status" value="1"/>
</dbReference>
<dbReference type="PANTHER" id="PTHR43853:SF8">
    <property type="entry name" value="3-KETOACYL-COA THIOLASE, PEROXISOMAL"/>
    <property type="match status" value="1"/>
</dbReference>
<evidence type="ECO:0000256" key="15">
    <source>
        <dbReference type="ARBA" id="ARBA00049306"/>
    </source>
</evidence>
<evidence type="ECO:0000259" key="18">
    <source>
        <dbReference type="Pfam" id="PF00108"/>
    </source>
</evidence>
<feature type="non-terminal residue" evidence="20">
    <location>
        <position position="435"/>
    </location>
</feature>
<protein>
    <submittedName>
        <fullName evidence="20">THIKB thiolase</fullName>
    </submittedName>
</protein>
<comment type="catalytic activity">
    <reaction evidence="15">
        <text>3-oxohexadecanedioyl-CoA + CoA = tetradecanedioyl-CoA + acetyl-CoA</text>
        <dbReference type="Rhea" id="RHEA:40343"/>
        <dbReference type="ChEBI" id="CHEBI:57287"/>
        <dbReference type="ChEBI" id="CHEBI:57288"/>
        <dbReference type="ChEBI" id="CHEBI:77081"/>
        <dbReference type="ChEBI" id="CHEBI:77084"/>
    </reaction>
    <physiologicalReaction direction="left-to-right" evidence="15">
        <dbReference type="Rhea" id="RHEA:40344"/>
    </physiologicalReaction>
</comment>
<comment type="pathway">
    <text evidence="2">Lipid metabolism; peroxisomal fatty acid beta-oxidation.</text>
</comment>
<comment type="similarity">
    <text evidence="3 17">Belongs to the thiolase-like superfamily. Thiolase family.</text>
</comment>
<evidence type="ECO:0000256" key="1">
    <source>
        <dbReference type="ARBA" id="ARBA00004275"/>
    </source>
</evidence>
<dbReference type="InterPro" id="IPR016039">
    <property type="entry name" value="Thiolase-like"/>
</dbReference>
<evidence type="ECO:0000256" key="10">
    <source>
        <dbReference type="ARBA" id="ARBA00036770"/>
    </source>
</evidence>
<evidence type="ECO:0000256" key="14">
    <source>
        <dbReference type="ARBA" id="ARBA00049178"/>
    </source>
</evidence>
<feature type="active site" description="Proton acceptor" evidence="16">
    <location>
        <position position="388"/>
    </location>
</feature>
<dbReference type="InterPro" id="IPR020616">
    <property type="entry name" value="Thiolase_N"/>
</dbReference>
<keyword evidence="7" id="KW-0443">Lipid metabolism</keyword>
<feature type="active site" description="Proton acceptor" evidence="16">
    <location>
        <position position="419"/>
    </location>
</feature>
<dbReference type="GO" id="GO:0003985">
    <property type="term" value="F:acetyl-CoA C-acetyltransferase activity"/>
    <property type="evidence" value="ECO:0007669"/>
    <property type="project" value="UniProtKB-EC"/>
</dbReference>
<dbReference type="InterPro" id="IPR020613">
    <property type="entry name" value="Thiolase_CS"/>
</dbReference>
<dbReference type="InterPro" id="IPR020610">
    <property type="entry name" value="Thiolase_AS"/>
</dbReference>
<keyword evidence="6" id="KW-0809">Transit peptide</keyword>
<dbReference type="EMBL" id="VZRZ01004359">
    <property type="protein sequence ID" value="NWW76126.1"/>
    <property type="molecule type" value="Genomic_DNA"/>
</dbReference>
<dbReference type="Proteomes" id="UP000580879">
    <property type="component" value="Unassembled WGS sequence"/>
</dbReference>
<dbReference type="PIRSF" id="PIRSF000429">
    <property type="entry name" value="Ac-CoA_Ac_transf"/>
    <property type="match status" value="1"/>
</dbReference>
<evidence type="ECO:0000256" key="13">
    <source>
        <dbReference type="ARBA" id="ARBA00048001"/>
    </source>
</evidence>
<evidence type="ECO:0000256" key="8">
    <source>
        <dbReference type="ARBA" id="ARBA00023140"/>
    </source>
</evidence>
<dbReference type="PROSITE" id="PS00099">
    <property type="entry name" value="THIOLASE_3"/>
    <property type="match status" value="1"/>
</dbReference>
<evidence type="ECO:0000256" key="6">
    <source>
        <dbReference type="ARBA" id="ARBA00022946"/>
    </source>
</evidence>
<evidence type="ECO:0000256" key="12">
    <source>
        <dbReference type="ARBA" id="ARBA00047485"/>
    </source>
</evidence>
<keyword evidence="8" id="KW-0576">Peroxisome</keyword>